<dbReference type="AlphaFoldDB" id="A0AAV3U1B5"/>
<feature type="domain" description="Soluble ligand binding" evidence="3">
    <location>
        <begin position="200"/>
        <end position="244"/>
    </location>
</feature>
<evidence type="ECO:0000259" key="3">
    <source>
        <dbReference type="Pfam" id="PF10531"/>
    </source>
</evidence>
<proteinExistence type="predicted"/>
<dbReference type="PANTHER" id="PTHR33619">
    <property type="entry name" value="POLYSACCHARIDE EXPORT PROTEIN GFCE-RELATED"/>
    <property type="match status" value="1"/>
</dbReference>
<accession>A0AAV3U1B5</accession>
<dbReference type="InterPro" id="IPR049712">
    <property type="entry name" value="Poly_export"/>
</dbReference>
<dbReference type="EMBL" id="BAABLX010000009">
    <property type="protein sequence ID" value="GAA4939928.1"/>
    <property type="molecule type" value="Genomic_DNA"/>
</dbReference>
<evidence type="ECO:0000259" key="2">
    <source>
        <dbReference type="Pfam" id="PF02563"/>
    </source>
</evidence>
<feature type="domain" description="Polysaccharide export protein N-terminal" evidence="2">
    <location>
        <begin position="31"/>
        <end position="100"/>
    </location>
</feature>
<sequence length="274" mass="29340">MLTMSLRNILITFSLGLLFSGPLWAQNGGFLGVGDIVKITVYGQPDMTTVTRISERNSINFPLIGDVAIGGKSADEAETVIARELSRRGFVKNAQVNLFVEQSFQALNDTVTILGEVARPGNYPIQGSAVEGVQSVVDLVAAAGGTTENAGAVVSLVRGGTGGRTKLDIDLYEILTSGTTNPASYKLAGGDVIFVPEMDVFYIYGQVQRPGRYRLERGMRVMQALSVSGGISDRGSEKGVEIKRNVDGAIKDIDVDATDEVLKGDVIYVKERLF</sequence>
<gene>
    <name evidence="4" type="ORF">GCM10025791_17820</name>
</gene>
<evidence type="ECO:0008006" key="6">
    <source>
        <dbReference type="Google" id="ProtNLM"/>
    </source>
</evidence>
<evidence type="ECO:0000256" key="1">
    <source>
        <dbReference type="ARBA" id="ARBA00022729"/>
    </source>
</evidence>
<evidence type="ECO:0000313" key="5">
    <source>
        <dbReference type="Proteomes" id="UP001409585"/>
    </source>
</evidence>
<organism evidence="4 5">
    <name type="scientific">Halioxenophilus aromaticivorans</name>
    <dbReference type="NCBI Taxonomy" id="1306992"/>
    <lineage>
        <taxon>Bacteria</taxon>
        <taxon>Pseudomonadati</taxon>
        <taxon>Pseudomonadota</taxon>
        <taxon>Gammaproteobacteria</taxon>
        <taxon>Alteromonadales</taxon>
        <taxon>Alteromonadaceae</taxon>
        <taxon>Halioxenophilus</taxon>
    </lineage>
</organism>
<dbReference type="GO" id="GO:0015159">
    <property type="term" value="F:polysaccharide transmembrane transporter activity"/>
    <property type="evidence" value="ECO:0007669"/>
    <property type="project" value="InterPro"/>
</dbReference>
<dbReference type="Pfam" id="PF10531">
    <property type="entry name" value="SLBB"/>
    <property type="match status" value="2"/>
</dbReference>
<name>A0AAV3U1B5_9ALTE</name>
<keyword evidence="5" id="KW-1185">Reference proteome</keyword>
<dbReference type="Gene3D" id="3.10.560.10">
    <property type="entry name" value="Outer membrane lipoprotein wza domain like"/>
    <property type="match status" value="2"/>
</dbReference>
<dbReference type="InterPro" id="IPR003715">
    <property type="entry name" value="Poly_export_N"/>
</dbReference>
<dbReference type="PANTHER" id="PTHR33619:SF3">
    <property type="entry name" value="POLYSACCHARIDE EXPORT PROTEIN GFCE-RELATED"/>
    <property type="match status" value="1"/>
</dbReference>
<keyword evidence="1" id="KW-0732">Signal</keyword>
<comment type="caution">
    <text evidence="4">The sequence shown here is derived from an EMBL/GenBank/DDBJ whole genome shotgun (WGS) entry which is preliminary data.</text>
</comment>
<feature type="domain" description="Soluble ligand binding" evidence="3">
    <location>
        <begin position="111"/>
        <end position="163"/>
    </location>
</feature>
<dbReference type="InterPro" id="IPR019554">
    <property type="entry name" value="Soluble_ligand-bd"/>
</dbReference>
<dbReference type="Proteomes" id="UP001409585">
    <property type="component" value="Unassembled WGS sequence"/>
</dbReference>
<reference evidence="5" key="1">
    <citation type="journal article" date="2019" name="Int. J. Syst. Evol. Microbiol.">
        <title>The Global Catalogue of Microorganisms (GCM) 10K type strain sequencing project: providing services to taxonomists for standard genome sequencing and annotation.</title>
        <authorList>
            <consortium name="The Broad Institute Genomics Platform"/>
            <consortium name="The Broad Institute Genome Sequencing Center for Infectious Disease"/>
            <person name="Wu L."/>
            <person name="Ma J."/>
        </authorList>
    </citation>
    <scope>NUCLEOTIDE SEQUENCE [LARGE SCALE GENOMIC DNA]</scope>
    <source>
        <strain evidence="5">JCM 19134</strain>
    </source>
</reference>
<protein>
    <recommendedName>
        <fullName evidence="6">Polysaccharide export protein EpsE</fullName>
    </recommendedName>
</protein>
<dbReference type="Pfam" id="PF02563">
    <property type="entry name" value="Poly_export"/>
    <property type="match status" value="1"/>
</dbReference>
<evidence type="ECO:0000313" key="4">
    <source>
        <dbReference type="EMBL" id="GAA4939928.1"/>
    </source>
</evidence>